<comment type="caution">
    <text evidence="2">The sequence shown here is derived from an EMBL/GenBank/DDBJ whole genome shotgun (WGS) entry which is preliminary data.</text>
</comment>
<evidence type="ECO:0000259" key="1">
    <source>
        <dbReference type="Pfam" id="PF19054"/>
    </source>
</evidence>
<name>A0ABN3K2F9_9ACTN</name>
<evidence type="ECO:0000313" key="3">
    <source>
        <dbReference type="Proteomes" id="UP001501231"/>
    </source>
</evidence>
<gene>
    <name evidence="2" type="ORF">GCM10010191_71800</name>
</gene>
<protein>
    <recommendedName>
        <fullName evidence="1">DUF5753 domain-containing protein</fullName>
    </recommendedName>
</protein>
<accession>A0ABN3K2F9</accession>
<feature type="domain" description="DUF5753" evidence="1">
    <location>
        <begin position="8"/>
        <end position="139"/>
    </location>
</feature>
<proteinExistence type="predicted"/>
<dbReference type="EMBL" id="BAAARW010000028">
    <property type="protein sequence ID" value="GAA2444767.1"/>
    <property type="molecule type" value="Genomic_DNA"/>
</dbReference>
<organism evidence="2 3">
    <name type="scientific">Actinomadura vinacea</name>
    <dbReference type="NCBI Taxonomy" id="115336"/>
    <lineage>
        <taxon>Bacteria</taxon>
        <taxon>Bacillati</taxon>
        <taxon>Actinomycetota</taxon>
        <taxon>Actinomycetes</taxon>
        <taxon>Streptosporangiales</taxon>
        <taxon>Thermomonosporaceae</taxon>
        <taxon>Actinomadura</taxon>
    </lineage>
</organism>
<keyword evidence="3" id="KW-1185">Reference proteome</keyword>
<dbReference type="Pfam" id="PF19054">
    <property type="entry name" value="DUF5753"/>
    <property type="match status" value="1"/>
</dbReference>
<dbReference type="Proteomes" id="UP001501231">
    <property type="component" value="Unassembled WGS sequence"/>
</dbReference>
<reference evidence="2 3" key="1">
    <citation type="journal article" date="2019" name="Int. J. Syst. Evol. Microbiol.">
        <title>The Global Catalogue of Microorganisms (GCM) 10K type strain sequencing project: providing services to taxonomists for standard genome sequencing and annotation.</title>
        <authorList>
            <consortium name="The Broad Institute Genomics Platform"/>
            <consortium name="The Broad Institute Genome Sequencing Center for Infectious Disease"/>
            <person name="Wu L."/>
            <person name="Ma J."/>
        </authorList>
    </citation>
    <scope>NUCLEOTIDE SEQUENCE [LARGE SCALE GENOMIC DNA]</scope>
    <source>
        <strain evidence="2 3">JCM 3325</strain>
    </source>
</reference>
<evidence type="ECO:0000313" key="2">
    <source>
        <dbReference type="EMBL" id="GAA2444767.1"/>
    </source>
</evidence>
<dbReference type="InterPro" id="IPR043917">
    <property type="entry name" value="DUF5753"/>
</dbReference>
<sequence>MVRGGPLELEPDEIERRVEVRMNRQRLLTGPDRPQLWAIIDEAALRRVMGGPEVRRAQLRHLERSAHGRTTLQILPFGIGPHPGTTGPFIVLGFPEATEVDVVYMETIGREPVGGQARGGEAVQDRLRSPARSAQMTREIC</sequence>